<feature type="transmembrane region" description="Helical" evidence="2">
    <location>
        <begin position="20"/>
        <end position="42"/>
    </location>
</feature>
<dbReference type="RefSeq" id="WP_240812103.1">
    <property type="nucleotide sequence ID" value="NZ_FXYY01000015.1"/>
</dbReference>
<dbReference type="Proteomes" id="UP000234641">
    <property type="component" value="Unassembled WGS sequence"/>
</dbReference>
<evidence type="ECO:0000256" key="2">
    <source>
        <dbReference type="SAM" id="Phobius"/>
    </source>
</evidence>
<feature type="region of interest" description="Disordered" evidence="1">
    <location>
        <begin position="57"/>
        <end position="127"/>
    </location>
</feature>
<organism evidence="3 4">
    <name type="scientific">Brevibacterium linens ATCC 9172</name>
    <dbReference type="NCBI Taxonomy" id="1255617"/>
    <lineage>
        <taxon>Bacteria</taxon>
        <taxon>Bacillati</taxon>
        <taxon>Actinomycetota</taxon>
        <taxon>Actinomycetes</taxon>
        <taxon>Micrococcales</taxon>
        <taxon>Brevibacteriaceae</taxon>
        <taxon>Brevibacterium</taxon>
    </lineage>
</organism>
<protein>
    <submittedName>
        <fullName evidence="3">Uncharacterized protein</fullName>
    </submittedName>
</protein>
<sequence>MIFASSPTPTPDGGAPDPDLVTPGTIGFLATLVIVILTIFLIRDALRRVRRVRARSGANDAYPIPLRRHVVPNQSTLSGPEAPEPETGERDTDAAADTGPSDAHRRGDATEEPIDPSESSDEQNGRA</sequence>
<evidence type="ECO:0000256" key="1">
    <source>
        <dbReference type="SAM" id="MobiDB-lite"/>
    </source>
</evidence>
<evidence type="ECO:0000313" key="3">
    <source>
        <dbReference type="EMBL" id="SMX89672.1"/>
    </source>
</evidence>
<keyword evidence="2" id="KW-1133">Transmembrane helix</keyword>
<proteinExistence type="predicted"/>
<evidence type="ECO:0000313" key="4">
    <source>
        <dbReference type="Proteomes" id="UP000234641"/>
    </source>
</evidence>
<accession>A0A2H1JRL0</accession>
<feature type="compositionally biased region" description="Acidic residues" evidence="1">
    <location>
        <begin position="110"/>
        <end position="121"/>
    </location>
</feature>
<gene>
    <name evidence="3" type="ORF">BLIN9172_02397</name>
</gene>
<dbReference type="EMBL" id="FXYY01000015">
    <property type="protein sequence ID" value="SMX89672.1"/>
    <property type="molecule type" value="Genomic_DNA"/>
</dbReference>
<dbReference type="AlphaFoldDB" id="A0A2H1JRL0"/>
<keyword evidence="2" id="KW-0472">Membrane</keyword>
<reference evidence="3 4" key="1">
    <citation type="submission" date="2017-03" db="EMBL/GenBank/DDBJ databases">
        <authorList>
            <person name="Afonso C.L."/>
            <person name="Miller P.J."/>
            <person name="Scott M.A."/>
            <person name="Spackman E."/>
            <person name="Goraichik I."/>
            <person name="Dimitrov K.M."/>
            <person name="Suarez D.L."/>
            <person name="Swayne D.E."/>
        </authorList>
    </citation>
    <scope>NUCLEOTIDE SEQUENCE [LARGE SCALE GENOMIC DNA]</scope>
    <source>
        <strain evidence="3 4">ATCC 9172</strain>
    </source>
</reference>
<keyword evidence="2" id="KW-0812">Transmembrane</keyword>
<name>A0A2H1JRL0_BRELN</name>